<dbReference type="OrthoDB" id="26722at2759"/>
<dbReference type="GO" id="GO:0006955">
    <property type="term" value="P:immune response"/>
    <property type="evidence" value="ECO:0007669"/>
    <property type="project" value="TreeGrafter"/>
</dbReference>
<evidence type="ECO:0000256" key="3">
    <source>
        <dbReference type="ARBA" id="ARBA00022741"/>
    </source>
</evidence>
<dbReference type="Proteomes" id="UP001153678">
    <property type="component" value="Unassembled WGS sequence"/>
</dbReference>
<dbReference type="EMBL" id="CAMKVN010001859">
    <property type="protein sequence ID" value="CAI2178457.1"/>
    <property type="molecule type" value="Genomic_DNA"/>
</dbReference>
<dbReference type="InterPro" id="IPR011009">
    <property type="entry name" value="Kinase-like_dom_sf"/>
</dbReference>
<accession>A0A9W4SRC4</accession>
<keyword evidence="1" id="KW-0723">Serine/threonine-protein kinase</keyword>
<dbReference type="PANTHER" id="PTHR46716:SF1">
    <property type="entry name" value="MITOGEN-ACTIVATED PROTEIN KINASE KINASE KINASE 7"/>
    <property type="match status" value="1"/>
</dbReference>
<dbReference type="PRINTS" id="PR00109">
    <property type="entry name" value="TYRKINASE"/>
</dbReference>
<dbReference type="AlphaFoldDB" id="A0A9W4SRC4"/>
<organism evidence="7 8">
    <name type="scientific">Funneliformis geosporum</name>
    <dbReference type="NCBI Taxonomy" id="1117311"/>
    <lineage>
        <taxon>Eukaryota</taxon>
        <taxon>Fungi</taxon>
        <taxon>Fungi incertae sedis</taxon>
        <taxon>Mucoromycota</taxon>
        <taxon>Glomeromycotina</taxon>
        <taxon>Glomeromycetes</taxon>
        <taxon>Glomerales</taxon>
        <taxon>Glomeraceae</taxon>
        <taxon>Funneliformis</taxon>
    </lineage>
</organism>
<feature type="non-terminal residue" evidence="7">
    <location>
        <position position="230"/>
    </location>
</feature>
<keyword evidence="2" id="KW-0808">Transferase</keyword>
<sequence>GLYHIHDQEFIHRDLHSGNILYSNPYSKHLVVISDLGISKSSTESTDNENNYGIIPFMAPEIFLGQIYTTKTDIYSFGMIMWELMTGRKPFWDQDQDNHLIIKIVDGYRPPIVTNAPEGFTELMQKCWHINPNERPTANYLKEKVSLMAAITYHQSIDAIYFLFIKPNSGEAKLFIAKFLNIEDNIEKQISKIKKILRGKYVNMTLNLQRICPSLSQEFYYYEKPQLIVI</sequence>
<keyword evidence="8" id="KW-1185">Reference proteome</keyword>
<evidence type="ECO:0000313" key="7">
    <source>
        <dbReference type="EMBL" id="CAI2178457.1"/>
    </source>
</evidence>
<dbReference type="SUPFAM" id="SSF56112">
    <property type="entry name" value="Protein kinase-like (PK-like)"/>
    <property type="match status" value="1"/>
</dbReference>
<evidence type="ECO:0000256" key="1">
    <source>
        <dbReference type="ARBA" id="ARBA00022527"/>
    </source>
</evidence>
<evidence type="ECO:0000256" key="2">
    <source>
        <dbReference type="ARBA" id="ARBA00022679"/>
    </source>
</evidence>
<comment type="caution">
    <text evidence="7">The sequence shown here is derived from an EMBL/GenBank/DDBJ whole genome shotgun (WGS) entry which is preliminary data.</text>
</comment>
<keyword evidence="5" id="KW-0067">ATP-binding</keyword>
<dbReference type="GO" id="GO:0004709">
    <property type="term" value="F:MAP kinase kinase kinase activity"/>
    <property type="evidence" value="ECO:0007669"/>
    <property type="project" value="TreeGrafter"/>
</dbReference>
<keyword evidence="4" id="KW-0418">Kinase</keyword>
<reference evidence="7" key="1">
    <citation type="submission" date="2022-08" db="EMBL/GenBank/DDBJ databases">
        <authorList>
            <person name="Kallberg Y."/>
            <person name="Tangrot J."/>
            <person name="Rosling A."/>
        </authorList>
    </citation>
    <scope>NUCLEOTIDE SEQUENCE</scope>
    <source>
        <strain evidence="7">Wild A</strain>
    </source>
</reference>
<dbReference type="Pfam" id="PF07714">
    <property type="entry name" value="PK_Tyr_Ser-Thr"/>
    <property type="match status" value="1"/>
</dbReference>
<evidence type="ECO:0000256" key="4">
    <source>
        <dbReference type="ARBA" id="ARBA00022777"/>
    </source>
</evidence>
<dbReference type="InterPro" id="IPR000719">
    <property type="entry name" value="Prot_kinase_dom"/>
</dbReference>
<dbReference type="PROSITE" id="PS50011">
    <property type="entry name" value="PROTEIN_KINASE_DOM"/>
    <property type="match status" value="1"/>
</dbReference>
<protein>
    <submittedName>
        <fullName evidence="7">6468_t:CDS:1</fullName>
    </submittedName>
</protein>
<gene>
    <name evidence="7" type="ORF">FWILDA_LOCUS8596</name>
</gene>
<dbReference type="InterPro" id="IPR001245">
    <property type="entry name" value="Ser-Thr/Tyr_kinase_cat_dom"/>
</dbReference>
<keyword evidence="3" id="KW-0547">Nucleotide-binding</keyword>
<evidence type="ECO:0000313" key="8">
    <source>
        <dbReference type="Proteomes" id="UP001153678"/>
    </source>
</evidence>
<evidence type="ECO:0000256" key="5">
    <source>
        <dbReference type="ARBA" id="ARBA00022840"/>
    </source>
</evidence>
<dbReference type="Gene3D" id="1.10.510.10">
    <property type="entry name" value="Transferase(Phosphotransferase) domain 1"/>
    <property type="match status" value="1"/>
</dbReference>
<dbReference type="PANTHER" id="PTHR46716">
    <property type="entry name" value="MITOGEN-ACTIVATED PROTEIN KINASE KINASE KINASE 7"/>
    <property type="match status" value="1"/>
</dbReference>
<name>A0A9W4SRC4_9GLOM</name>
<feature type="domain" description="Protein kinase" evidence="6">
    <location>
        <begin position="1"/>
        <end position="157"/>
    </location>
</feature>
<proteinExistence type="predicted"/>
<evidence type="ECO:0000259" key="6">
    <source>
        <dbReference type="PROSITE" id="PS50011"/>
    </source>
</evidence>
<dbReference type="GO" id="GO:0007254">
    <property type="term" value="P:JNK cascade"/>
    <property type="evidence" value="ECO:0007669"/>
    <property type="project" value="TreeGrafter"/>
</dbReference>
<dbReference type="GO" id="GO:0005524">
    <property type="term" value="F:ATP binding"/>
    <property type="evidence" value="ECO:0007669"/>
    <property type="project" value="UniProtKB-KW"/>
</dbReference>